<name>A0A9W5YRJ0_9EURO</name>
<keyword evidence="5 6" id="KW-0694">RNA-binding</keyword>
<dbReference type="PANTHER" id="PTHR48025">
    <property type="entry name" value="OS02G0815200 PROTEIN"/>
    <property type="match status" value="1"/>
</dbReference>
<feature type="domain" description="RRM" evidence="7">
    <location>
        <begin position="3"/>
        <end position="81"/>
    </location>
</feature>
<evidence type="ECO:0000313" key="9">
    <source>
        <dbReference type="Proteomes" id="UP001143548"/>
    </source>
</evidence>
<evidence type="ECO:0000256" key="2">
    <source>
        <dbReference type="ARBA" id="ARBA00022528"/>
    </source>
</evidence>
<dbReference type="PROSITE" id="PS50102">
    <property type="entry name" value="RRM"/>
    <property type="match status" value="1"/>
</dbReference>
<reference evidence="8" key="1">
    <citation type="submission" date="2022-07" db="EMBL/GenBank/DDBJ databases">
        <title>Taxonomy of Aspergillus series Nigri: significant species reduction supported by multi-species coalescent approaches.</title>
        <authorList>
            <person name="Bian C."/>
            <person name="Kusuya Y."/>
            <person name="Sklenar F."/>
            <person name="D'hooge E."/>
            <person name="Yaguchi T."/>
            <person name="Takahashi H."/>
            <person name="Hubka V."/>
        </authorList>
    </citation>
    <scope>NUCLEOTIDE SEQUENCE</scope>
    <source>
        <strain evidence="8">CBS 733.88</strain>
    </source>
</reference>
<keyword evidence="2" id="KW-0150">Chloroplast</keyword>
<evidence type="ECO:0000259" key="7">
    <source>
        <dbReference type="PROSITE" id="PS50102"/>
    </source>
</evidence>
<comment type="caution">
    <text evidence="8">The sequence shown here is derived from an EMBL/GenBank/DDBJ whole genome shotgun (WGS) entry which is preliminary data.</text>
</comment>
<evidence type="ECO:0000256" key="6">
    <source>
        <dbReference type="PROSITE-ProRule" id="PRU00176"/>
    </source>
</evidence>
<dbReference type="InterPro" id="IPR050502">
    <property type="entry name" value="Euk_RNA-bind_prot"/>
</dbReference>
<dbReference type="CDD" id="cd21608">
    <property type="entry name" value="RRM2_NsCP33_like"/>
    <property type="match status" value="1"/>
</dbReference>
<dbReference type="Proteomes" id="UP001143548">
    <property type="component" value="Unassembled WGS sequence"/>
</dbReference>
<sequence length="87" mass="9622">MDSKLYAGNLSYDVTDQDLINIFGDYGKVTETVIPKDEETDRSRGFGFVTMSTPEEAEAAIDSLDGYDFRGKSLRVVKATRQGDTSD</sequence>
<evidence type="ECO:0000256" key="5">
    <source>
        <dbReference type="ARBA" id="ARBA00022884"/>
    </source>
</evidence>
<evidence type="ECO:0000256" key="1">
    <source>
        <dbReference type="ARBA" id="ARBA00004229"/>
    </source>
</evidence>
<organism evidence="8 9">
    <name type="scientific">Aspergillus brasiliensis</name>
    <dbReference type="NCBI Taxonomy" id="319629"/>
    <lineage>
        <taxon>Eukaryota</taxon>
        <taxon>Fungi</taxon>
        <taxon>Dikarya</taxon>
        <taxon>Ascomycota</taxon>
        <taxon>Pezizomycotina</taxon>
        <taxon>Eurotiomycetes</taxon>
        <taxon>Eurotiomycetidae</taxon>
        <taxon>Eurotiales</taxon>
        <taxon>Aspergillaceae</taxon>
        <taxon>Aspergillus</taxon>
        <taxon>Aspergillus subgen. Circumdati</taxon>
    </lineage>
</organism>
<comment type="subcellular location">
    <subcellularLocation>
        <location evidence="1">Plastid</location>
        <location evidence="1">Chloroplast</location>
    </subcellularLocation>
</comment>
<keyword evidence="3" id="KW-0934">Plastid</keyword>
<dbReference type="PANTHER" id="PTHR48025:SF1">
    <property type="entry name" value="RRM DOMAIN-CONTAINING PROTEIN"/>
    <property type="match status" value="1"/>
</dbReference>
<dbReference type="AlphaFoldDB" id="A0A9W5YRJ0"/>
<protein>
    <recommendedName>
        <fullName evidence="7">RRM domain-containing protein</fullName>
    </recommendedName>
</protein>
<dbReference type="EMBL" id="BROQ01000032">
    <property type="protein sequence ID" value="GKZ20761.1"/>
    <property type="molecule type" value="Genomic_DNA"/>
</dbReference>
<dbReference type="InterPro" id="IPR000504">
    <property type="entry name" value="RRM_dom"/>
</dbReference>
<dbReference type="InterPro" id="IPR035979">
    <property type="entry name" value="RBD_domain_sf"/>
</dbReference>
<evidence type="ECO:0000256" key="3">
    <source>
        <dbReference type="ARBA" id="ARBA00022640"/>
    </source>
</evidence>
<dbReference type="SUPFAM" id="SSF54928">
    <property type="entry name" value="RNA-binding domain, RBD"/>
    <property type="match status" value="1"/>
</dbReference>
<dbReference type="GO" id="GO:0003729">
    <property type="term" value="F:mRNA binding"/>
    <property type="evidence" value="ECO:0007669"/>
    <property type="project" value="TreeGrafter"/>
</dbReference>
<dbReference type="Pfam" id="PF00076">
    <property type="entry name" value="RRM_1"/>
    <property type="match status" value="1"/>
</dbReference>
<dbReference type="SMART" id="SM00360">
    <property type="entry name" value="RRM"/>
    <property type="match status" value="1"/>
</dbReference>
<accession>A0A9W5YRJ0</accession>
<evidence type="ECO:0000256" key="4">
    <source>
        <dbReference type="ARBA" id="ARBA00022737"/>
    </source>
</evidence>
<keyword evidence="4" id="KW-0677">Repeat</keyword>
<dbReference type="InterPro" id="IPR012677">
    <property type="entry name" value="Nucleotide-bd_a/b_plait_sf"/>
</dbReference>
<evidence type="ECO:0000313" key="8">
    <source>
        <dbReference type="EMBL" id="GKZ20761.1"/>
    </source>
</evidence>
<dbReference type="InterPro" id="IPR048289">
    <property type="entry name" value="RRM2_NsCP33-like"/>
</dbReference>
<dbReference type="Gene3D" id="3.30.70.330">
    <property type="match status" value="1"/>
</dbReference>
<proteinExistence type="predicted"/>
<gene>
    <name evidence="8" type="ORF">AbraCBS73388_006379</name>
</gene>